<organism evidence="7">
    <name type="scientific">Photinus pyralis</name>
    <name type="common">Common eastern firefly</name>
    <name type="synonym">Lampyris pyralis</name>
    <dbReference type="NCBI Taxonomy" id="7054"/>
    <lineage>
        <taxon>Eukaryota</taxon>
        <taxon>Metazoa</taxon>
        <taxon>Ecdysozoa</taxon>
        <taxon>Arthropoda</taxon>
        <taxon>Hexapoda</taxon>
        <taxon>Insecta</taxon>
        <taxon>Pterygota</taxon>
        <taxon>Neoptera</taxon>
        <taxon>Endopterygota</taxon>
        <taxon>Coleoptera</taxon>
        <taxon>Polyphaga</taxon>
        <taxon>Elateriformia</taxon>
        <taxon>Elateroidea</taxon>
        <taxon>Lampyridae</taxon>
        <taxon>Lampyrinae</taxon>
        <taxon>Photinus</taxon>
    </lineage>
</organism>
<comment type="similarity">
    <text evidence="1">Belongs to the FGGY kinase family.</text>
</comment>
<keyword evidence="2" id="KW-0808">Transferase</keyword>
<evidence type="ECO:0000313" key="7">
    <source>
        <dbReference type="EMBL" id="JAV69392.1"/>
    </source>
</evidence>
<reference evidence="8" key="3">
    <citation type="submission" date="2019-08" db="EMBL/GenBank/DDBJ databases">
        <authorList>
            <consortium name="Photinus pyralis genome working group"/>
            <person name="Fallon T.R."/>
            <person name="Sander Lower S.E."/>
            <person name="Weng J.-K."/>
        </authorList>
    </citation>
    <scope>NUCLEOTIDE SEQUENCE</scope>
    <source>
        <strain evidence="8">1611_PpyrPB1</strain>
        <tissue evidence="8">Whole body</tissue>
    </source>
</reference>
<evidence type="ECO:0000256" key="1">
    <source>
        <dbReference type="ARBA" id="ARBA00009156"/>
    </source>
</evidence>
<proteinExistence type="inferred from homology"/>
<dbReference type="InterPro" id="IPR018485">
    <property type="entry name" value="FGGY_C"/>
</dbReference>
<evidence type="ECO:0000256" key="4">
    <source>
        <dbReference type="ARBA" id="ARBA00074355"/>
    </source>
</evidence>
<dbReference type="EMBL" id="GEZM01063010">
    <property type="protein sequence ID" value="JAV69389.1"/>
    <property type="molecule type" value="Transcribed_RNA"/>
</dbReference>
<dbReference type="GO" id="GO:0005737">
    <property type="term" value="C:cytoplasm"/>
    <property type="evidence" value="ECO:0007669"/>
    <property type="project" value="TreeGrafter"/>
</dbReference>
<dbReference type="FunCoup" id="A0A1Y1L6T0">
    <property type="interactions" value="262"/>
</dbReference>
<dbReference type="FunFam" id="3.30.420.40:FF:000101">
    <property type="entry name" value="FGGY carbohydrate kinase domain-containing protein"/>
    <property type="match status" value="1"/>
</dbReference>
<dbReference type="GO" id="GO:0019150">
    <property type="term" value="F:D-ribulokinase activity"/>
    <property type="evidence" value="ECO:0007669"/>
    <property type="project" value="TreeGrafter"/>
</dbReference>
<dbReference type="NCBIfam" id="TIGR01315">
    <property type="entry name" value="5C_CHO_kinase"/>
    <property type="match status" value="1"/>
</dbReference>
<dbReference type="InterPro" id="IPR006003">
    <property type="entry name" value="FGGY_RbtK-like"/>
</dbReference>
<evidence type="ECO:0000256" key="3">
    <source>
        <dbReference type="ARBA" id="ARBA00022777"/>
    </source>
</evidence>
<dbReference type="GO" id="GO:0019321">
    <property type="term" value="P:pentose metabolic process"/>
    <property type="evidence" value="ECO:0007669"/>
    <property type="project" value="TreeGrafter"/>
</dbReference>
<accession>A0A1Y1L6T0</accession>
<evidence type="ECO:0000259" key="6">
    <source>
        <dbReference type="Pfam" id="PF02782"/>
    </source>
</evidence>
<dbReference type="Gene3D" id="3.30.420.40">
    <property type="match status" value="1"/>
</dbReference>
<keyword evidence="3" id="KW-0418">Kinase</keyword>
<dbReference type="InterPro" id="IPR000577">
    <property type="entry name" value="Carb_kinase_FGGY"/>
</dbReference>
<evidence type="ECO:0000259" key="5">
    <source>
        <dbReference type="Pfam" id="PF00370"/>
    </source>
</evidence>
<evidence type="ECO:0000256" key="2">
    <source>
        <dbReference type="ARBA" id="ARBA00022679"/>
    </source>
</evidence>
<dbReference type="InterPro" id="IPR043129">
    <property type="entry name" value="ATPase_NBD"/>
</dbReference>
<feature type="domain" description="Carbohydrate kinase FGGY C-terminal" evidence="6">
    <location>
        <begin position="283"/>
        <end position="491"/>
    </location>
</feature>
<feature type="domain" description="Carbohydrate kinase FGGY N-terminal" evidence="5">
    <location>
        <begin position="5"/>
        <end position="264"/>
    </location>
</feature>
<keyword evidence="9" id="KW-1185">Reference proteome</keyword>
<sequence length="543" mass="59180">MTVFFVGVDVGTGSVRAALVSSQGNIVNVSVQNIQTWSPQKDFYEQSSDDIWNSCVTCIKEVVRGIDPETIKGIGFDATCSLVALDKEGNPLSVSPTGNHQQNIILWMDHRASKEAEEINALNSPILRYVGGKISLEMETPKLLWLKNRMKKECWDNVGLFFDLPDFLTWKATGSESRSLCSLVCKWTYEAKEDSNPGWHRSYFQEIGLGDLVDDNFSKIGSKVCSPGSAVGDGLSNSVALTLGLRAGTPVGTSLIDAHAGGLGLFGCSADGINSDFNSRLGLICGTSTCHMAVSDRPIFTPGVWGPYYSAMVPGMWLNEGGQSATGKLLDHIIETHPAYATMKTKIGDIHVQQYLSDVLRRLANDRGLECVDFLTTDVHVWPDFHGNRSPVADPTLKGAICGLSLSADEENLAVIYLATVQAVSYGTRHILETLAKSGHNAISSILICGGLCKNPLFIQTQADVANLPIVLPREKESVLLGSAILGACAANYFKDISDAIRSMGGRGTVIKPNVRTTSYHNKKYKVFLRMLEDQMRYREMMH</sequence>
<dbReference type="EMBL" id="GEZM01063006">
    <property type="protein sequence ID" value="JAV69401.1"/>
    <property type="molecule type" value="Transcribed_RNA"/>
</dbReference>
<dbReference type="Pfam" id="PF02782">
    <property type="entry name" value="FGGY_C"/>
    <property type="match status" value="1"/>
</dbReference>
<dbReference type="Proteomes" id="UP000327044">
    <property type="component" value="Unassembled WGS sequence"/>
</dbReference>
<dbReference type="PANTHER" id="PTHR43435:SF4">
    <property type="entry name" value="FGGY CARBOHYDRATE KINASE DOMAIN-CONTAINING PROTEIN"/>
    <property type="match status" value="1"/>
</dbReference>
<protein>
    <recommendedName>
        <fullName evidence="4">FGGY carbohydrate kinase domain-containing protein</fullName>
    </recommendedName>
</protein>
<evidence type="ECO:0000313" key="8">
    <source>
        <dbReference type="EMBL" id="KAB0794390.1"/>
    </source>
</evidence>
<dbReference type="EMBL" id="GEZM01063014">
    <property type="protein sequence ID" value="JAV69379.1"/>
    <property type="molecule type" value="Transcribed_RNA"/>
</dbReference>
<dbReference type="EMBL" id="GEZM01063008">
    <property type="protein sequence ID" value="JAV69392.1"/>
    <property type="molecule type" value="Transcribed_RNA"/>
</dbReference>
<dbReference type="PANTHER" id="PTHR43435">
    <property type="entry name" value="RIBULOKINASE"/>
    <property type="match status" value="1"/>
</dbReference>
<dbReference type="InParanoid" id="A0A1Y1L6T0"/>
<dbReference type="SUPFAM" id="SSF53067">
    <property type="entry name" value="Actin-like ATPase domain"/>
    <property type="match status" value="2"/>
</dbReference>
<dbReference type="Pfam" id="PF00370">
    <property type="entry name" value="FGGY_N"/>
    <property type="match status" value="1"/>
</dbReference>
<reference evidence="7" key="1">
    <citation type="journal article" date="2016" name="Sci. Rep.">
        <title>Molecular characterization of firefly nuptial gifts: a multi-omics approach sheds light on postcopulatory sexual selection.</title>
        <authorList>
            <person name="Al-Wathiqui N."/>
            <person name="Fallon T.R."/>
            <person name="South A."/>
            <person name="Weng J.K."/>
            <person name="Lewis S.M."/>
        </authorList>
    </citation>
    <scope>NUCLEOTIDE SEQUENCE</scope>
</reference>
<dbReference type="OrthoDB" id="203824at2759"/>
<name>A0A1Y1L6T0_PHOPY</name>
<dbReference type="InterPro" id="IPR018484">
    <property type="entry name" value="FGGY_N"/>
</dbReference>
<evidence type="ECO:0000313" key="9">
    <source>
        <dbReference type="Proteomes" id="UP000327044"/>
    </source>
</evidence>
<dbReference type="CDD" id="cd07782">
    <property type="entry name" value="ASKHA_NBD_FGGY_D-RBK"/>
    <property type="match status" value="1"/>
</dbReference>
<dbReference type="Gene3D" id="1.20.58.2240">
    <property type="match status" value="1"/>
</dbReference>
<gene>
    <name evidence="8" type="ORF">PPYR_11229</name>
</gene>
<dbReference type="EMBL" id="VVIM01000008">
    <property type="protein sequence ID" value="KAB0794390.1"/>
    <property type="molecule type" value="Genomic_DNA"/>
</dbReference>
<dbReference type="PIRSF" id="PIRSF000538">
    <property type="entry name" value="GlpK"/>
    <property type="match status" value="1"/>
</dbReference>
<dbReference type="AlphaFoldDB" id="A0A1Y1L6T0"/>
<reference evidence="8 9" key="2">
    <citation type="journal article" date="2018" name="Elife">
        <title>Firefly genomes illuminate parallel origins of bioluminescence in beetles.</title>
        <authorList>
            <person name="Fallon T.R."/>
            <person name="Lower S.E."/>
            <person name="Chang C.H."/>
            <person name="Bessho-Uehara M."/>
            <person name="Martin G.J."/>
            <person name="Bewick A.J."/>
            <person name="Behringer M."/>
            <person name="Debat H.J."/>
            <person name="Wong I."/>
            <person name="Day J.C."/>
            <person name="Suvorov A."/>
            <person name="Silva C.J."/>
            <person name="Stanger-Hall K.F."/>
            <person name="Hall D.W."/>
            <person name="Schmitz R.J."/>
            <person name="Nelson D.R."/>
            <person name="Lewis S.M."/>
            <person name="Shigenobu S."/>
            <person name="Bybee S.M."/>
            <person name="Larracuente A.M."/>
            <person name="Oba Y."/>
            <person name="Weng J.K."/>
        </authorList>
    </citation>
    <scope>NUCLEOTIDE SEQUENCE [LARGE SCALE GENOMIC DNA]</scope>
    <source>
        <strain evidence="8">1611_PpyrPB1</strain>
        <tissue evidence="8">Whole body</tissue>
    </source>
</reference>